<organism evidence="7 8">
    <name type="scientific">Homoserinimonas aerilata</name>
    <dbReference type="NCBI Taxonomy" id="1162970"/>
    <lineage>
        <taxon>Bacteria</taxon>
        <taxon>Bacillati</taxon>
        <taxon>Actinomycetota</taxon>
        <taxon>Actinomycetes</taxon>
        <taxon>Micrococcales</taxon>
        <taxon>Microbacteriaceae</taxon>
        <taxon>Homoserinimonas</taxon>
    </lineage>
</organism>
<dbReference type="SUPFAM" id="SSF56322">
    <property type="entry name" value="ADC synthase"/>
    <property type="match status" value="1"/>
</dbReference>
<dbReference type="AlphaFoldDB" id="A0A542YKF8"/>
<dbReference type="Proteomes" id="UP000317998">
    <property type="component" value="Unassembled WGS sequence"/>
</dbReference>
<evidence type="ECO:0000259" key="5">
    <source>
        <dbReference type="Pfam" id="PF00117"/>
    </source>
</evidence>
<dbReference type="InterPro" id="IPR029062">
    <property type="entry name" value="Class_I_gatase-like"/>
</dbReference>
<dbReference type="PROSITE" id="PS51273">
    <property type="entry name" value="GATASE_TYPE_1"/>
    <property type="match status" value="1"/>
</dbReference>
<accession>A0A542YKF8</accession>
<dbReference type="InterPro" id="IPR017926">
    <property type="entry name" value="GATASE"/>
</dbReference>
<dbReference type="InterPro" id="IPR019999">
    <property type="entry name" value="Anth_synth_I-like"/>
</dbReference>
<dbReference type="SUPFAM" id="SSF52317">
    <property type="entry name" value="Class I glutamine amidotransferase-like"/>
    <property type="match status" value="1"/>
</dbReference>
<evidence type="ECO:0000313" key="7">
    <source>
        <dbReference type="EMBL" id="TQL48589.1"/>
    </source>
</evidence>
<feature type="domain" description="Chorismate-utilising enzyme C-terminal" evidence="6">
    <location>
        <begin position="113"/>
        <end position="389"/>
    </location>
</feature>
<comment type="catalytic activity">
    <reaction evidence="4">
        <text>chorismate + L-glutamine = anthranilate + pyruvate + L-glutamate + H(+)</text>
        <dbReference type="Rhea" id="RHEA:21732"/>
        <dbReference type="ChEBI" id="CHEBI:15361"/>
        <dbReference type="ChEBI" id="CHEBI:15378"/>
        <dbReference type="ChEBI" id="CHEBI:16567"/>
        <dbReference type="ChEBI" id="CHEBI:29748"/>
        <dbReference type="ChEBI" id="CHEBI:29985"/>
        <dbReference type="ChEBI" id="CHEBI:58359"/>
        <dbReference type="EC" id="4.1.3.27"/>
    </reaction>
</comment>
<comment type="caution">
    <text evidence="7">The sequence shown here is derived from an EMBL/GenBank/DDBJ whole genome shotgun (WGS) entry which is preliminary data.</text>
</comment>
<reference evidence="7 8" key="1">
    <citation type="submission" date="2019-06" db="EMBL/GenBank/DDBJ databases">
        <title>Sequencing the genomes of 1000 actinobacteria strains.</title>
        <authorList>
            <person name="Klenk H.-P."/>
        </authorList>
    </citation>
    <scope>NUCLEOTIDE SEQUENCE [LARGE SCALE GENOMIC DNA]</scope>
    <source>
        <strain evidence="7 8">DSM 26477</strain>
    </source>
</reference>
<dbReference type="GO" id="GO:0000162">
    <property type="term" value="P:L-tryptophan biosynthetic process"/>
    <property type="evidence" value="ECO:0007669"/>
    <property type="project" value="TreeGrafter"/>
</dbReference>
<dbReference type="InterPro" id="IPR006221">
    <property type="entry name" value="TrpG/PapA_dom"/>
</dbReference>
<protein>
    <recommendedName>
        <fullName evidence="1">anthranilate synthase</fullName>
        <ecNumber evidence="1">4.1.3.27</ecNumber>
    </recommendedName>
</protein>
<name>A0A542YKF8_9MICO</name>
<evidence type="ECO:0000256" key="3">
    <source>
        <dbReference type="ARBA" id="ARBA00023239"/>
    </source>
</evidence>
<dbReference type="InterPro" id="IPR005801">
    <property type="entry name" value="ADC_synthase"/>
</dbReference>
<dbReference type="InterPro" id="IPR015890">
    <property type="entry name" value="Chorismate_C"/>
</dbReference>
<dbReference type="PANTHER" id="PTHR11236:SF49">
    <property type="entry name" value="ANTHRANILATE SYNTHASE COMPONENT 1"/>
    <property type="match status" value="1"/>
</dbReference>
<dbReference type="RefSeq" id="WP_141880672.1">
    <property type="nucleotide sequence ID" value="NZ_VFOM01000001.1"/>
</dbReference>
<evidence type="ECO:0000313" key="8">
    <source>
        <dbReference type="Proteomes" id="UP000317998"/>
    </source>
</evidence>
<keyword evidence="2" id="KW-0315">Glutamine amidotransferase</keyword>
<sequence length="646" mass="68580">MDTLLSRLLASDAPLALIRRHDEPFVHVLGGSIVDVDSLDAIPLARDGVPADVLALVPFRQIAERGFEAKDDGTPLRCLLVDERETVAVDELLARLEARPGRLQNGAFDTSDADYARIVRTVIDDEIGAGQGANFVIRRDFEATSELPPRAAVLAWFRELLLAERGAYWTFAVHAPGGLTAPAASVSLVGASPERHISVEPDPAGGAAVATMNPISGTYRHPAGGPDPDGFLRFLQDAKETEELFMVVDEEMKMMSRICGEGGRIHGPFVKQMAALTHTEYVLKGRTRLAPVDVLRHSMFAPTVTGSPMQNACSVIARHETSGRGYYAGVLALFEAQPDGSHTLDAPILIRTAYVSGRPDGGSRVRVPVGATLVRHSDPESETAETWAKATGILRAIGALPRETDAPKQTVPRLADVPGAEALLAARNERLAGFWMAQQYPRPGVGGATLAGRSAVIIDAEDEFSAMLAHQLRAAGMLVEVRSWRSVTDSSFAGADLVVAGPGPGDPSDLADPRIARMHELVRDRVASGLPLLAVCLSHQVLCLQLGLPIERLASPHQGLALRVPMPGGPATVGFYNTFTALAPAGVELPGVELSVDPRGQVHAVQGEGFASVQGHLESVLSLDGNAVLLGLVERLLGVREDAVVG</sequence>
<dbReference type="OrthoDB" id="8594609at2"/>
<proteinExistence type="predicted"/>
<dbReference type="Gene3D" id="3.60.120.10">
    <property type="entry name" value="Anthranilate synthase"/>
    <property type="match status" value="1"/>
</dbReference>
<evidence type="ECO:0000256" key="4">
    <source>
        <dbReference type="ARBA" id="ARBA00047683"/>
    </source>
</evidence>
<evidence type="ECO:0000256" key="1">
    <source>
        <dbReference type="ARBA" id="ARBA00012266"/>
    </source>
</evidence>
<keyword evidence="3" id="KW-0456">Lyase</keyword>
<evidence type="ECO:0000259" key="6">
    <source>
        <dbReference type="Pfam" id="PF00425"/>
    </source>
</evidence>
<dbReference type="PRINTS" id="PR00096">
    <property type="entry name" value="GATASE"/>
</dbReference>
<dbReference type="Gene3D" id="3.40.50.880">
    <property type="match status" value="1"/>
</dbReference>
<gene>
    <name evidence="7" type="ORF">FB562_1686</name>
</gene>
<evidence type="ECO:0000256" key="2">
    <source>
        <dbReference type="ARBA" id="ARBA00022962"/>
    </source>
</evidence>
<feature type="domain" description="Glutamine amidotransferase" evidence="5">
    <location>
        <begin position="456"/>
        <end position="629"/>
    </location>
</feature>
<dbReference type="CDD" id="cd01743">
    <property type="entry name" value="GATase1_Anthranilate_Synthase"/>
    <property type="match status" value="1"/>
</dbReference>
<dbReference type="GO" id="GO:0004049">
    <property type="term" value="F:anthranilate synthase activity"/>
    <property type="evidence" value="ECO:0007669"/>
    <property type="project" value="UniProtKB-EC"/>
</dbReference>
<dbReference type="PANTHER" id="PTHR11236">
    <property type="entry name" value="AMINOBENZOATE/ANTHRANILATE SYNTHASE"/>
    <property type="match status" value="1"/>
</dbReference>
<keyword evidence="8" id="KW-1185">Reference proteome</keyword>
<dbReference type="Pfam" id="PF00117">
    <property type="entry name" value="GATase"/>
    <property type="match status" value="1"/>
</dbReference>
<dbReference type="EC" id="4.1.3.27" evidence="1"/>
<dbReference type="EMBL" id="VFOM01000001">
    <property type="protein sequence ID" value="TQL48589.1"/>
    <property type="molecule type" value="Genomic_DNA"/>
</dbReference>
<dbReference type="Pfam" id="PF00425">
    <property type="entry name" value="Chorismate_bind"/>
    <property type="match status" value="1"/>
</dbReference>